<protein>
    <submittedName>
        <fullName evidence="1">Uncharacterized protein</fullName>
    </submittedName>
</protein>
<evidence type="ECO:0000313" key="1">
    <source>
        <dbReference type="EMBL" id="KAI5079379.1"/>
    </source>
</evidence>
<dbReference type="Proteomes" id="UP000886520">
    <property type="component" value="Chromosome 5"/>
</dbReference>
<organism evidence="1 2">
    <name type="scientific">Adiantum capillus-veneris</name>
    <name type="common">Maidenhair fern</name>
    <dbReference type="NCBI Taxonomy" id="13818"/>
    <lineage>
        <taxon>Eukaryota</taxon>
        <taxon>Viridiplantae</taxon>
        <taxon>Streptophyta</taxon>
        <taxon>Embryophyta</taxon>
        <taxon>Tracheophyta</taxon>
        <taxon>Polypodiopsida</taxon>
        <taxon>Polypodiidae</taxon>
        <taxon>Polypodiales</taxon>
        <taxon>Pteridineae</taxon>
        <taxon>Pteridaceae</taxon>
        <taxon>Vittarioideae</taxon>
        <taxon>Adiantum</taxon>
    </lineage>
</organism>
<evidence type="ECO:0000313" key="2">
    <source>
        <dbReference type="Proteomes" id="UP000886520"/>
    </source>
</evidence>
<proteinExistence type="predicted"/>
<gene>
    <name evidence="1" type="ORF">GOP47_0004858</name>
</gene>
<sequence length="73" mass="8868">MVKLCKRHQTTVTSWHPMLPFSGMWKTMRRQPLWLLHHLPMARRLRLHHLYWLLRNVSGEAIWSFSFLCDGLL</sequence>
<dbReference type="EMBL" id="JABFUD020000005">
    <property type="protein sequence ID" value="KAI5079379.1"/>
    <property type="molecule type" value="Genomic_DNA"/>
</dbReference>
<accession>A0A9D4V421</accession>
<comment type="caution">
    <text evidence="1">The sequence shown here is derived from an EMBL/GenBank/DDBJ whole genome shotgun (WGS) entry which is preliminary data.</text>
</comment>
<keyword evidence="2" id="KW-1185">Reference proteome</keyword>
<name>A0A9D4V421_ADICA</name>
<dbReference type="AlphaFoldDB" id="A0A9D4V421"/>
<reference evidence="1 2" key="1">
    <citation type="submission" date="2021-01" db="EMBL/GenBank/DDBJ databases">
        <title>Adiantum capillus-veneris genome.</title>
        <authorList>
            <person name="Fang Y."/>
            <person name="Liao Q."/>
        </authorList>
    </citation>
    <scope>NUCLEOTIDE SEQUENCE [LARGE SCALE GENOMIC DNA]</scope>
    <source>
        <strain evidence="1">H3</strain>
        <tissue evidence="1">Leaf</tissue>
    </source>
</reference>